<dbReference type="Gene3D" id="1.10.520.10">
    <property type="match status" value="1"/>
</dbReference>
<dbReference type="GO" id="GO:0006979">
    <property type="term" value="P:response to oxidative stress"/>
    <property type="evidence" value="ECO:0007669"/>
    <property type="project" value="InterPro"/>
</dbReference>
<dbReference type="SUPFAM" id="SSF48113">
    <property type="entry name" value="Heme-dependent peroxidases"/>
    <property type="match status" value="1"/>
</dbReference>
<accession>A0A1Y2MF13</accession>
<dbReference type="Pfam" id="PF01822">
    <property type="entry name" value="WSC"/>
    <property type="match status" value="4"/>
</dbReference>
<evidence type="ECO:0000256" key="1">
    <source>
        <dbReference type="ARBA" id="ARBA00022737"/>
    </source>
</evidence>
<keyword evidence="8" id="KW-1185">Reference proteome</keyword>
<gene>
    <name evidence="7" type="ORF">B5807_01249</name>
</gene>
<evidence type="ECO:0000256" key="4">
    <source>
        <dbReference type="SAM" id="SignalP"/>
    </source>
</evidence>
<feature type="domain" description="WSC" evidence="6">
    <location>
        <begin position="689"/>
        <end position="780"/>
    </location>
</feature>
<feature type="chain" id="PRO_5012688942" description="Heme peroxidase" evidence="4">
    <location>
        <begin position="22"/>
        <end position="1013"/>
    </location>
</feature>
<dbReference type="PROSITE" id="PS50873">
    <property type="entry name" value="PEROXIDASE_4"/>
    <property type="match status" value="1"/>
</dbReference>
<comment type="similarity">
    <text evidence="2">Belongs to the peroxidase family.</text>
</comment>
<dbReference type="SMART" id="SM00321">
    <property type="entry name" value="WSC"/>
    <property type="match status" value="4"/>
</dbReference>
<evidence type="ECO:0000259" key="6">
    <source>
        <dbReference type="PROSITE" id="PS51212"/>
    </source>
</evidence>
<dbReference type="Proteomes" id="UP000193240">
    <property type="component" value="Unassembled WGS sequence"/>
</dbReference>
<evidence type="ECO:0000313" key="8">
    <source>
        <dbReference type="Proteomes" id="UP000193240"/>
    </source>
</evidence>
<reference evidence="7 8" key="1">
    <citation type="journal article" date="2017" name="Genome Announc.">
        <title>Genome sequence of the saprophytic ascomycete Epicoccum nigrum ICMP 19927 strain isolated from New Zealand.</title>
        <authorList>
            <person name="Fokin M."/>
            <person name="Fleetwood D."/>
            <person name="Weir B.S."/>
            <person name="Villas-Boas S.G."/>
        </authorList>
    </citation>
    <scope>NUCLEOTIDE SEQUENCE [LARGE SCALE GENOMIC DNA]</scope>
    <source>
        <strain evidence="7 8">ICMP 19927</strain>
    </source>
</reference>
<dbReference type="Pfam" id="PF00141">
    <property type="entry name" value="peroxidase"/>
    <property type="match status" value="1"/>
</dbReference>
<dbReference type="PROSITE" id="PS51212">
    <property type="entry name" value="WSC"/>
    <property type="match status" value="4"/>
</dbReference>
<feature type="compositionally biased region" description="Low complexity" evidence="3">
    <location>
        <begin position="530"/>
        <end position="584"/>
    </location>
</feature>
<keyword evidence="4" id="KW-0732">Signal</keyword>
<dbReference type="PANTHER" id="PTHR45964:SF5">
    <property type="entry name" value="WSCD FAMILY MEMBER CG9164"/>
    <property type="match status" value="1"/>
</dbReference>
<dbReference type="EMBL" id="KZ107838">
    <property type="protein sequence ID" value="OSS54562.1"/>
    <property type="molecule type" value="Genomic_DNA"/>
</dbReference>
<organism evidence="7 8">
    <name type="scientific">Epicoccum nigrum</name>
    <name type="common">Soil fungus</name>
    <name type="synonym">Epicoccum purpurascens</name>
    <dbReference type="NCBI Taxonomy" id="105696"/>
    <lineage>
        <taxon>Eukaryota</taxon>
        <taxon>Fungi</taxon>
        <taxon>Dikarya</taxon>
        <taxon>Ascomycota</taxon>
        <taxon>Pezizomycotina</taxon>
        <taxon>Dothideomycetes</taxon>
        <taxon>Pleosporomycetidae</taxon>
        <taxon>Pleosporales</taxon>
        <taxon>Pleosporineae</taxon>
        <taxon>Didymellaceae</taxon>
        <taxon>Epicoccum</taxon>
    </lineage>
</organism>
<protein>
    <recommendedName>
        <fullName evidence="9">Heme peroxidase</fullName>
    </recommendedName>
</protein>
<feature type="signal peptide" evidence="4">
    <location>
        <begin position="1"/>
        <end position="21"/>
    </location>
</feature>
<evidence type="ECO:0000256" key="2">
    <source>
        <dbReference type="RuleBase" id="RU004241"/>
    </source>
</evidence>
<dbReference type="STRING" id="105696.A0A1Y2MF13"/>
<dbReference type="AlphaFoldDB" id="A0A1Y2MF13"/>
<dbReference type="GO" id="GO:0020037">
    <property type="term" value="F:heme binding"/>
    <property type="evidence" value="ECO:0007669"/>
    <property type="project" value="InterPro"/>
</dbReference>
<dbReference type="InterPro" id="IPR002016">
    <property type="entry name" value="Haem_peroxidase"/>
</dbReference>
<feature type="domain" description="Plant heme peroxidase family profile" evidence="5">
    <location>
        <begin position="122"/>
        <end position="202"/>
    </location>
</feature>
<dbReference type="InterPro" id="IPR010255">
    <property type="entry name" value="Haem_peroxidase_sf"/>
</dbReference>
<dbReference type="InParanoid" id="A0A1Y2MF13"/>
<dbReference type="PANTHER" id="PTHR45964">
    <property type="entry name" value="WSCD FAMILY MEMBER CG9164"/>
    <property type="match status" value="1"/>
</dbReference>
<feature type="domain" description="WSC" evidence="6">
    <location>
        <begin position="905"/>
        <end position="996"/>
    </location>
</feature>
<dbReference type="InterPro" id="IPR051589">
    <property type="entry name" value="Sialate-O-sulfotransferase"/>
</dbReference>
<dbReference type="OMA" id="HDMSTAN"/>
<dbReference type="PRINTS" id="PR00458">
    <property type="entry name" value="PEROXIDASE"/>
</dbReference>
<evidence type="ECO:0000313" key="7">
    <source>
        <dbReference type="EMBL" id="OSS54562.1"/>
    </source>
</evidence>
<evidence type="ECO:0000259" key="5">
    <source>
        <dbReference type="PROSITE" id="PS50873"/>
    </source>
</evidence>
<name>A0A1Y2MF13_EPING</name>
<feature type="region of interest" description="Disordered" evidence="3">
    <location>
        <begin position="526"/>
        <end position="585"/>
    </location>
</feature>
<keyword evidence="1" id="KW-0677">Repeat</keyword>
<proteinExistence type="inferred from homology"/>
<feature type="domain" description="WSC" evidence="6">
    <location>
        <begin position="801"/>
        <end position="892"/>
    </location>
</feature>
<dbReference type="GO" id="GO:0004601">
    <property type="term" value="F:peroxidase activity"/>
    <property type="evidence" value="ECO:0007669"/>
    <property type="project" value="InterPro"/>
</dbReference>
<sequence>MLWAASMLSVLLLAPHNGAIAAPTWPASTDELEDLLYINTGYRARGFASPVIPCSKGDAADRNSAAEWIRTAFHDMASANAIQGTGGIDGSLLYELDSSEHAGAAFRNTLTRYAPYFSSRTSLADLIAAGVYSATRSCGGPVIPVRGGRKDASESGPSGQVPDAANAINIFRNQFTRMGFSGTDNTEMIQLVICGHTLGGVHAAEQPLIIDSGKFPNNYAHFDTTVASFDNRNAVEFYSGNTTNPMVFGKAYKADNRGRDSDRRVYGSDNNVTVAAMADPQAFNTMCQTVFQKMIETVPKAVTLTDVITPYDVKPYDTQLTLVNGGATLAFTGEIRVRTSSRSVSKVQLIFKDRTGAVSSNPIDTTLKGTSSGFDDGFSFYGFSASLSAETSISSFNVVVTTSGGSTTFTNNDQGYTINDSVIFQNPQSCADGSGSLTVVAAVRGSTTPSVQIVARVPNEEGAPVPLLSTTTVAMASPTTAGSYTLFSADLSGSSANAAEFGIFAGSASDNYKSISNLATACKPFPSNGPSPSSTPAASSTPVSSSISASSSSPMSSVSSTRTPSSSSSPSSTPVSSSAPSSTPIPLDYQGCFTDPTGTRAIAPGELKDDEMTIEKCAAFCNPYKFFGLEYGRECYCGNVQRASSVSASASECNMPCKGDKSQICGAGKRLSLYKTVGWSPPVNPAVDGYDYFGCYSDDGSTRTLSGGTTQSSDMTVEKCAATCKGAAFFGLEFGKECHCGSNINEASTPQQEGDCSLLCPGNIKTLCGASQRINIYKNKNPPPTSTPALPAPTGKPSLSGYTYTGCIADTLNPRPLSARMTSSPNTTYTSCATFCSGYPYFGLEYANECYCAWVLPTAYETRPDAECKAPCAGASTQTCGAANRMTVFRNNAAIPVPGNPAIGGYGYKGCYTDNAYSRVLTTTVAASDAMTVERCAGACKGRHYFGTQYGRECYCGDGFVGDTKIVDQGECSMKCGGNGGEFCGAWARLSLYESMDHVDSTASGEVPMDESF</sequence>
<evidence type="ECO:0000256" key="3">
    <source>
        <dbReference type="SAM" id="MobiDB-lite"/>
    </source>
</evidence>
<feature type="domain" description="WSC" evidence="6">
    <location>
        <begin position="586"/>
        <end position="677"/>
    </location>
</feature>
<dbReference type="InterPro" id="IPR002889">
    <property type="entry name" value="WSC_carb-bd"/>
</dbReference>
<evidence type="ECO:0008006" key="9">
    <source>
        <dbReference type="Google" id="ProtNLM"/>
    </source>
</evidence>